<dbReference type="RefSeq" id="WP_102364682.1">
    <property type="nucleotide sequence ID" value="NZ_CP020991.1"/>
</dbReference>
<dbReference type="KEGG" id="mpec:B9O19_00194"/>
<name>A0A2K9P1D3_9FIRM</name>
<proteinExistence type="predicted"/>
<dbReference type="AlphaFoldDB" id="A0A2K9P1D3"/>
<protein>
    <submittedName>
        <fullName evidence="1">Coat protein F</fullName>
    </submittedName>
</protein>
<sequence>MDDKNLMESLLMSTKGVCDLYMHGSIESGTTNVNNSFNKALNDTLCMQDEIYKKMTAKGWYPTEQADQQKISQVKQKFAAQA</sequence>
<dbReference type="GeneID" id="98061626"/>
<dbReference type="EMBL" id="CP020991">
    <property type="protein sequence ID" value="AUO18378.1"/>
    <property type="molecule type" value="Genomic_DNA"/>
</dbReference>
<evidence type="ECO:0000313" key="1">
    <source>
        <dbReference type="EMBL" id="AUO18378.1"/>
    </source>
</evidence>
<keyword evidence="1" id="KW-0946">Virion</keyword>
<accession>A0A2K9P1D3</accession>
<dbReference type="Pfam" id="PF07875">
    <property type="entry name" value="Coat_F"/>
    <property type="match status" value="1"/>
</dbReference>
<organism evidence="1 2">
    <name type="scientific">Monoglobus pectinilyticus</name>
    <dbReference type="NCBI Taxonomy" id="1981510"/>
    <lineage>
        <taxon>Bacteria</taxon>
        <taxon>Bacillati</taxon>
        <taxon>Bacillota</taxon>
        <taxon>Clostridia</taxon>
        <taxon>Monoglobales</taxon>
        <taxon>Monoglobaceae</taxon>
        <taxon>Monoglobus</taxon>
    </lineage>
</organism>
<reference evidence="1 2" key="1">
    <citation type="submission" date="2017-04" db="EMBL/GenBank/DDBJ databases">
        <title>Monoglobus pectinilyticus 14 draft genome.</title>
        <authorList>
            <person name="Kim C."/>
            <person name="Rosendale D.I."/>
            <person name="Kelly W.J."/>
            <person name="Tannock G.W."/>
            <person name="Patchett M.L."/>
            <person name="Jordens J.Z."/>
        </authorList>
    </citation>
    <scope>NUCLEOTIDE SEQUENCE [LARGE SCALE GENOMIC DNA]</scope>
    <source>
        <strain evidence="1 2">14</strain>
    </source>
</reference>
<dbReference type="OrthoDB" id="1685263at2"/>
<dbReference type="InterPro" id="IPR012851">
    <property type="entry name" value="Spore_coat_CotF-like"/>
</dbReference>
<keyword evidence="1" id="KW-0167">Capsid protein</keyword>
<dbReference type="Proteomes" id="UP000235589">
    <property type="component" value="Chromosome"/>
</dbReference>
<gene>
    <name evidence="1" type="ORF">B9O19_00194</name>
</gene>
<keyword evidence="2" id="KW-1185">Reference proteome</keyword>
<evidence type="ECO:0000313" key="2">
    <source>
        <dbReference type="Proteomes" id="UP000235589"/>
    </source>
</evidence>